<dbReference type="InterPro" id="IPR015120">
    <property type="entry name" value="Siah-Interact_N"/>
</dbReference>
<evidence type="ECO:0000256" key="4">
    <source>
        <dbReference type="ARBA" id="ARBA00025145"/>
    </source>
</evidence>
<dbReference type="PROSITE" id="PS51048">
    <property type="entry name" value="SGS"/>
    <property type="match status" value="1"/>
</dbReference>
<dbReference type="Pfam" id="PF09032">
    <property type="entry name" value="Siah-Interact_N"/>
    <property type="match status" value="1"/>
</dbReference>
<dbReference type="GO" id="GO:0007507">
    <property type="term" value="P:heart development"/>
    <property type="evidence" value="ECO:0007669"/>
    <property type="project" value="TreeGrafter"/>
</dbReference>
<keyword evidence="2" id="KW-0833">Ubl conjugation pathway</keyword>
<dbReference type="Proteomes" id="UP000030764">
    <property type="component" value="Unassembled WGS sequence"/>
</dbReference>
<dbReference type="PROSITE" id="PS51203">
    <property type="entry name" value="CS"/>
    <property type="match status" value="1"/>
</dbReference>
<dbReference type="SUPFAM" id="SSF49764">
    <property type="entry name" value="HSP20-like chaperones"/>
    <property type="match status" value="1"/>
</dbReference>
<feature type="domain" description="CS" evidence="6">
    <location>
        <begin position="134"/>
        <end position="228"/>
    </location>
</feature>
<dbReference type="InterPro" id="IPR008978">
    <property type="entry name" value="HSP20-like_chaperone"/>
</dbReference>
<evidence type="ECO:0000313" key="7">
    <source>
        <dbReference type="EMBL" id="KFD48704.1"/>
    </source>
</evidence>
<evidence type="ECO:0000256" key="1">
    <source>
        <dbReference type="ARBA" id="ARBA00015702"/>
    </source>
</evidence>
<dbReference type="GO" id="GO:0005634">
    <property type="term" value="C:nucleus"/>
    <property type="evidence" value="ECO:0007669"/>
    <property type="project" value="TreeGrafter"/>
</dbReference>
<dbReference type="PANTHER" id="PTHR13164">
    <property type="entry name" value="CALICYLIN BINDING PROTEIN"/>
    <property type="match status" value="1"/>
</dbReference>
<feature type="domain" description="SGS" evidence="5">
    <location>
        <begin position="212"/>
        <end position="291"/>
    </location>
</feature>
<dbReference type="Proteomes" id="UP000030758">
    <property type="component" value="Unassembled WGS sequence"/>
</dbReference>
<feature type="non-terminal residue" evidence="8">
    <location>
        <position position="1"/>
    </location>
</feature>
<dbReference type="GO" id="GO:0044548">
    <property type="term" value="F:S100 protein binding"/>
    <property type="evidence" value="ECO:0007669"/>
    <property type="project" value="InterPro"/>
</dbReference>
<dbReference type="AlphaFoldDB" id="A0A085NIJ6"/>
<reference evidence="8 9" key="1">
    <citation type="journal article" date="2014" name="Nat. Genet.">
        <title>Genome and transcriptome of the porcine whipworm Trichuris suis.</title>
        <authorList>
            <person name="Jex A.R."/>
            <person name="Nejsum P."/>
            <person name="Schwarz E.M."/>
            <person name="Hu L."/>
            <person name="Young N.D."/>
            <person name="Hall R.S."/>
            <person name="Korhonen P.K."/>
            <person name="Liao S."/>
            <person name="Thamsborg S."/>
            <person name="Xia J."/>
            <person name="Xu P."/>
            <person name="Wang S."/>
            <person name="Scheerlinck J.P."/>
            <person name="Hofmann A."/>
            <person name="Sternberg P.W."/>
            <person name="Wang J."/>
            <person name="Gasser R.B."/>
        </authorList>
    </citation>
    <scope>NUCLEOTIDE SEQUENCE [LARGE SCALE GENOMIC DNA]</scope>
    <source>
        <strain evidence="8">DCEP-RM93F</strain>
        <strain evidence="7">DCEP-RM93M</strain>
    </source>
</reference>
<dbReference type="InterPro" id="IPR007052">
    <property type="entry name" value="CS_dom"/>
</dbReference>
<dbReference type="EMBL" id="KL363286">
    <property type="protein sequence ID" value="KFD48704.1"/>
    <property type="molecule type" value="Genomic_DNA"/>
</dbReference>
<dbReference type="Pfam" id="PF04969">
    <property type="entry name" value="CS"/>
    <property type="match status" value="1"/>
</dbReference>
<gene>
    <name evidence="7" type="ORF">M513_10415</name>
    <name evidence="8" type="ORF">M514_10415</name>
</gene>
<evidence type="ECO:0000313" key="9">
    <source>
        <dbReference type="Proteomes" id="UP000030764"/>
    </source>
</evidence>
<dbReference type="InterPro" id="IPR007699">
    <property type="entry name" value="SGS_dom"/>
</dbReference>
<sequence>QVQCFLAGTKKDALRCLQCPTHVARFYSRKCAVEDGMLSSENQFFDKTLTIILRNSTVFLITVFCSSLFSCEAMDIEEAKKDLEELKRLRELCQRASVVNLLEERMKQLSRIIEQASAPGHLSTSSGGPLVGTTKLTNYAWDQSDKFVKIYFSIPTEETIEESNMEVEFKETGFQFQIKHLAGKNYSFSVGSLLHPVVPGDCYYRLKKSEVVIFLRKKNTGTTWDHLTTVELKAKARAQPKFDKTDDDPGVGLMNMMRELYASGDDEMKKAIAKAWCEAQDKVSREKTVFN</sequence>
<dbReference type="CDD" id="cd06468">
    <property type="entry name" value="p23_CacyBP"/>
    <property type="match status" value="1"/>
</dbReference>
<evidence type="ECO:0000256" key="2">
    <source>
        <dbReference type="ARBA" id="ARBA00022786"/>
    </source>
</evidence>
<keyword evidence="9" id="KW-1185">Reference proteome</keyword>
<dbReference type="GO" id="GO:0031625">
    <property type="term" value="F:ubiquitin protein ligase binding"/>
    <property type="evidence" value="ECO:0007669"/>
    <property type="project" value="InterPro"/>
</dbReference>
<keyword evidence="3" id="KW-0007">Acetylation</keyword>
<organism evidence="8">
    <name type="scientific">Trichuris suis</name>
    <name type="common">pig whipworm</name>
    <dbReference type="NCBI Taxonomy" id="68888"/>
    <lineage>
        <taxon>Eukaryota</taxon>
        <taxon>Metazoa</taxon>
        <taxon>Ecdysozoa</taxon>
        <taxon>Nematoda</taxon>
        <taxon>Enoplea</taxon>
        <taxon>Dorylaimia</taxon>
        <taxon>Trichinellida</taxon>
        <taxon>Trichuridae</taxon>
        <taxon>Trichuris</taxon>
    </lineage>
</organism>
<accession>A0A085NIJ6</accession>
<evidence type="ECO:0000313" key="8">
    <source>
        <dbReference type="EMBL" id="KFD69292.1"/>
    </source>
</evidence>
<dbReference type="InterPro" id="IPR037893">
    <property type="entry name" value="CS_CacyBP"/>
</dbReference>
<proteinExistence type="predicted"/>
<dbReference type="Gene3D" id="2.60.40.790">
    <property type="match status" value="1"/>
</dbReference>
<comment type="function">
    <text evidence="4">May be involved in calcium-dependent ubiquitination and subsequent proteasomal degradation of target proteins. Probably serves as a molecular bridge in ubiquitin E3 complexes. Participates in the ubiquitin-mediated degradation of beta-catenin (CTNNB1).</text>
</comment>
<dbReference type="EMBL" id="KL367496">
    <property type="protein sequence ID" value="KFD69292.1"/>
    <property type="molecule type" value="Genomic_DNA"/>
</dbReference>
<name>A0A085NIJ6_9BILA</name>
<dbReference type="GO" id="GO:0015631">
    <property type="term" value="F:tubulin binding"/>
    <property type="evidence" value="ECO:0007669"/>
    <property type="project" value="InterPro"/>
</dbReference>
<evidence type="ECO:0000259" key="6">
    <source>
        <dbReference type="PROSITE" id="PS51203"/>
    </source>
</evidence>
<evidence type="ECO:0000256" key="3">
    <source>
        <dbReference type="ARBA" id="ARBA00022990"/>
    </source>
</evidence>
<dbReference type="InterPro" id="IPR052289">
    <property type="entry name" value="Calcyclin-binding_UBL-bridge"/>
</dbReference>
<dbReference type="PANTHER" id="PTHR13164:SF3">
    <property type="entry name" value="CALCYCLIN-BINDING PROTEIN"/>
    <property type="match status" value="1"/>
</dbReference>
<protein>
    <recommendedName>
        <fullName evidence="1">Calcyclin-binding protein</fullName>
    </recommendedName>
</protein>
<evidence type="ECO:0000259" key="5">
    <source>
        <dbReference type="PROSITE" id="PS51048"/>
    </source>
</evidence>